<reference evidence="2" key="1">
    <citation type="submission" date="2015-10" db="EMBL/GenBank/DDBJ databases">
        <authorList>
            <person name="Lehtovirta-Morley L.E."/>
            <person name="Vieille C."/>
        </authorList>
    </citation>
    <scope>NUCLEOTIDE SEQUENCE [LARGE SCALE GENOMIC DNA]</scope>
</reference>
<organism evidence="1 2">
    <name type="scientific">Nitrosotalea devaniterrae</name>
    <dbReference type="NCBI Taxonomy" id="1078905"/>
    <lineage>
        <taxon>Archaea</taxon>
        <taxon>Nitrososphaerota</taxon>
        <taxon>Nitrososphaeria</taxon>
        <taxon>Nitrosotaleales</taxon>
        <taxon>Nitrosotaleaceae</taxon>
        <taxon>Nitrosotalea</taxon>
    </lineage>
</organism>
<dbReference type="EMBL" id="LN890280">
    <property type="protein sequence ID" value="CUR52232.1"/>
    <property type="molecule type" value="Genomic_DNA"/>
</dbReference>
<evidence type="ECO:0000313" key="2">
    <source>
        <dbReference type="Proteomes" id="UP000196239"/>
    </source>
</evidence>
<proteinExistence type="predicted"/>
<dbReference type="InterPro" id="IPR011604">
    <property type="entry name" value="PDDEXK-like_dom_sf"/>
</dbReference>
<evidence type="ECO:0008006" key="3">
    <source>
        <dbReference type="Google" id="ProtNLM"/>
    </source>
</evidence>
<protein>
    <recommendedName>
        <fullName evidence="3">PD-(D/E)XK endonuclease-like domain-containing protein</fullName>
    </recommendedName>
</protein>
<sequence>MTDFTGSMGYCEFQIPFFIEGVRVETSQMLVGTEYHEEAEKIDRETAIVMPLTKTKLQDKKEDLNFVREDIQTSFVQEFDFPECKATLSLFGRADKVVRKKETLIVSDDKHVSNPRRYDVMSEPYVGQLLQVLAYLNSKYYLGESFGGWKEIPCSTKMYQINIVDSKTRSIYKTYEEIITEEHAELFLDYTSKFIKKCLELDSLDHHNSKPKCKACGYFSDCSHALK</sequence>
<dbReference type="AlphaFoldDB" id="A0A128A4I9"/>
<dbReference type="KEGG" id="ndv:NDEV_1467"/>
<dbReference type="Gene3D" id="3.90.320.10">
    <property type="match status" value="1"/>
</dbReference>
<name>A0A128A4I9_9ARCH</name>
<evidence type="ECO:0000313" key="1">
    <source>
        <dbReference type="EMBL" id="CUR52232.1"/>
    </source>
</evidence>
<accession>A0A128A4I9</accession>
<dbReference type="Proteomes" id="UP000196239">
    <property type="component" value="Chromosome 1"/>
</dbReference>
<gene>
    <name evidence="1" type="ORF">NDEV_1467</name>
</gene>
<keyword evidence="2" id="KW-1185">Reference proteome</keyword>